<dbReference type="NCBIfam" id="NF010683">
    <property type="entry name" value="PRK14083.1"/>
    <property type="match status" value="1"/>
</dbReference>
<comment type="similarity">
    <text evidence="1">Belongs to the heat shock protein 90 family.</text>
</comment>
<name>A0ABP5U3H6_9ACTN</name>
<protein>
    <submittedName>
        <fullName evidence="6">HSP90 family protein</fullName>
    </submittedName>
</protein>
<dbReference type="PANTHER" id="PTHR11528">
    <property type="entry name" value="HEAT SHOCK PROTEIN 90 FAMILY MEMBER"/>
    <property type="match status" value="1"/>
</dbReference>
<dbReference type="EMBL" id="BAAARB010000002">
    <property type="protein sequence ID" value="GAA2368774.1"/>
    <property type="molecule type" value="Genomic_DNA"/>
</dbReference>
<proteinExistence type="inferred from homology"/>
<gene>
    <name evidence="6" type="ORF">GCM10009855_05060</name>
</gene>
<sequence>MEQTGVFDVDLRGLIDVLGNNLYTNPGVFVRELLQNAIDAQTERPSVDQPIVITADGAEFVVSDTGVGMRADQIAELLGTIGRSSKRDELGFSEQATIGQFGVGLLSGFLTGDRIEVSSKAEGHDPVRWVGDASGTVETGPGDRSETGTTVRICARPGFEQWLDPDRVASLAARYTALHPTPVMVNGRRVNPPVEVFAAEAGRRIAAQVAYCQDEFGFTPLDTFQVDIPEAGLRGVAFVPPSGGDLVARSEHRVHVKGLLVGDLAELLPEWAFFVRVVVDATGLTPTASRESVVRDDLFHDVVESLGAQVLAWLAGLEQRPATRAKFLSVHEQGIKALAAHRPELLGFVDRHCVFETNYGPMPLATFRARFGDLRYTGSVDDFRVLGDILGSRGFGLVNAGYAFETGVVRALIAADPDITGEYVTQEMLLTALGDVGDDVRTRFAGALALAGTALAPYGCDVDLTAIEPGELSGVLLTDDSAKLAGDRREMLSEVAGDPDAWLAAVAAVDAHDHQVPSRPVLLLNVANTLVGRLPSITDPTVAGALVRTVYSQALVRAHRSLSSDAARDVDEAVMLLADLATRAGAR</sequence>
<evidence type="ECO:0000256" key="5">
    <source>
        <dbReference type="SAM" id="MobiDB-lite"/>
    </source>
</evidence>
<feature type="region of interest" description="Disordered" evidence="5">
    <location>
        <begin position="126"/>
        <end position="147"/>
    </location>
</feature>
<evidence type="ECO:0000256" key="4">
    <source>
        <dbReference type="ARBA" id="ARBA00023186"/>
    </source>
</evidence>
<dbReference type="InterPro" id="IPR020568">
    <property type="entry name" value="Ribosomal_Su5_D2-typ_SF"/>
</dbReference>
<keyword evidence="3" id="KW-0067">ATP-binding</keyword>
<organism evidence="6 7">
    <name type="scientific">Gordonia cholesterolivorans</name>
    <dbReference type="NCBI Taxonomy" id="559625"/>
    <lineage>
        <taxon>Bacteria</taxon>
        <taxon>Bacillati</taxon>
        <taxon>Actinomycetota</taxon>
        <taxon>Actinomycetes</taxon>
        <taxon>Mycobacteriales</taxon>
        <taxon>Gordoniaceae</taxon>
        <taxon>Gordonia</taxon>
    </lineage>
</organism>
<evidence type="ECO:0000256" key="3">
    <source>
        <dbReference type="ARBA" id="ARBA00022840"/>
    </source>
</evidence>
<dbReference type="Proteomes" id="UP001501170">
    <property type="component" value="Unassembled WGS sequence"/>
</dbReference>
<evidence type="ECO:0000256" key="2">
    <source>
        <dbReference type="ARBA" id="ARBA00022741"/>
    </source>
</evidence>
<dbReference type="RefSeq" id="WP_045538107.1">
    <property type="nucleotide sequence ID" value="NZ_BAAARB010000002.1"/>
</dbReference>
<keyword evidence="4" id="KW-0143">Chaperone</keyword>
<evidence type="ECO:0000313" key="6">
    <source>
        <dbReference type="EMBL" id="GAA2368774.1"/>
    </source>
</evidence>
<dbReference type="InterPro" id="IPR036890">
    <property type="entry name" value="HATPase_C_sf"/>
</dbReference>
<reference evidence="7" key="1">
    <citation type="journal article" date="2019" name="Int. J. Syst. Evol. Microbiol.">
        <title>The Global Catalogue of Microorganisms (GCM) 10K type strain sequencing project: providing services to taxonomists for standard genome sequencing and annotation.</title>
        <authorList>
            <consortium name="The Broad Institute Genomics Platform"/>
            <consortium name="The Broad Institute Genome Sequencing Center for Infectious Disease"/>
            <person name="Wu L."/>
            <person name="Ma J."/>
        </authorList>
    </citation>
    <scope>NUCLEOTIDE SEQUENCE [LARGE SCALE GENOMIC DNA]</scope>
    <source>
        <strain evidence="7">JCM 16227</strain>
    </source>
</reference>
<evidence type="ECO:0000256" key="1">
    <source>
        <dbReference type="ARBA" id="ARBA00008239"/>
    </source>
</evidence>
<dbReference type="SUPFAM" id="SSF55874">
    <property type="entry name" value="ATPase domain of HSP90 chaperone/DNA topoisomerase II/histidine kinase"/>
    <property type="match status" value="1"/>
</dbReference>
<dbReference type="Gene3D" id="3.30.230.80">
    <property type="match status" value="1"/>
</dbReference>
<dbReference type="Pfam" id="PF13589">
    <property type="entry name" value="HATPase_c_3"/>
    <property type="match status" value="1"/>
</dbReference>
<keyword evidence="2" id="KW-0547">Nucleotide-binding</keyword>
<dbReference type="SUPFAM" id="SSF54211">
    <property type="entry name" value="Ribosomal protein S5 domain 2-like"/>
    <property type="match status" value="1"/>
</dbReference>
<dbReference type="InterPro" id="IPR001404">
    <property type="entry name" value="Hsp90_fam"/>
</dbReference>
<evidence type="ECO:0000313" key="7">
    <source>
        <dbReference type="Proteomes" id="UP001501170"/>
    </source>
</evidence>
<accession>A0ABP5U3H6</accession>
<dbReference type="PIRSF" id="PIRSF002583">
    <property type="entry name" value="Hsp90"/>
    <property type="match status" value="1"/>
</dbReference>
<dbReference type="Gene3D" id="3.30.565.10">
    <property type="entry name" value="Histidine kinase-like ATPase, C-terminal domain"/>
    <property type="match status" value="1"/>
</dbReference>
<keyword evidence="7" id="KW-1185">Reference proteome</keyword>
<comment type="caution">
    <text evidence="6">The sequence shown here is derived from an EMBL/GenBank/DDBJ whole genome shotgun (WGS) entry which is preliminary data.</text>
</comment>